<dbReference type="AlphaFoldDB" id="A0A4C1WH00"/>
<comment type="caution">
    <text evidence="2">The sequence shown here is derived from an EMBL/GenBank/DDBJ whole genome shotgun (WGS) entry which is preliminary data.</text>
</comment>
<gene>
    <name evidence="2" type="ORF">EVAR_38175_1</name>
</gene>
<protein>
    <submittedName>
        <fullName evidence="2">Uncharacterized protein</fullName>
    </submittedName>
</protein>
<accession>A0A4C1WH00</accession>
<feature type="compositionally biased region" description="Basic residues" evidence="1">
    <location>
        <begin position="1"/>
        <end position="11"/>
    </location>
</feature>
<evidence type="ECO:0000256" key="1">
    <source>
        <dbReference type="SAM" id="MobiDB-lite"/>
    </source>
</evidence>
<evidence type="ECO:0000313" key="2">
    <source>
        <dbReference type="EMBL" id="GBP49407.1"/>
    </source>
</evidence>
<feature type="region of interest" description="Disordered" evidence="1">
    <location>
        <begin position="1"/>
        <end position="53"/>
    </location>
</feature>
<organism evidence="2 3">
    <name type="scientific">Eumeta variegata</name>
    <name type="common">Bagworm moth</name>
    <name type="synonym">Eumeta japonica</name>
    <dbReference type="NCBI Taxonomy" id="151549"/>
    <lineage>
        <taxon>Eukaryota</taxon>
        <taxon>Metazoa</taxon>
        <taxon>Ecdysozoa</taxon>
        <taxon>Arthropoda</taxon>
        <taxon>Hexapoda</taxon>
        <taxon>Insecta</taxon>
        <taxon>Pterygota</taxon>
        <taxon>Neoptera</taxon>
        <taxon>Endopterygota</taxon>
        <taxon>Lepidoptera</taxon>
        <taxon>Glossata</taxon>
        <taxon>Ditrysia</taxon>
        <taxon>Tineoidea</taxon>
        <taxon>Psychidae</taxon>
        <taxon>Oiketicinae</taxon>
        <taxon>Eumeta</taxon>
    </lineage>
</organism>
<evidence type="ECO:0000313" key="3">
    <source>
        <dbReference type="Proteomes" id="UP000299102"/>
    </source>
</evidence>
<dbReference type="Proteomes" id="UP000299102">
    <property type="component" value="Unassembled WGS sequence"/>
</dbReference>
<keyword evidence="3" id="KW-1185">Reference proteome</keyword>
<name>A0A4C1WH00_EUMVA</name>
<sequence>MGAINTRRRSHHSDVSGVELGSPARRAAGGGRGRGRRAAPPAFTSLSAEGDSAPGDAFRLKTLPVTNLFFLPYLLPAPALGPPNSVFKNISAGIVRAPPAPVLFIAGRITF</sequence>
<dbReference type="EMBL" id="BGZK01000544">
    <property type="protein sequence ID" value="GBP49407.1"/>
    <property type="molecule type" value="Genomic_DNA"/>
</dbReference>
<reference evidence="2 3" key="1">
    <citation type="journal article" date="2019" name="Commun. Biol.">
        <title>The bagworm genome reveals a unique fibroin gene that provides high tensile strength.</title>
        <authorList>
            <person name="Kono N."/>
            <person name="Nakamura H."/>
            <person name="Ohtoshi R."/>
            <person name="Tomita M."/>
            <person name="Numata K."/>
            <person name="Arakawa K."/>
        </authorList>
    </citation>
    <scope>NUCLEOTIDE SEQUENCE [LARGE SCALE GENOMIC DNA]</scope>
</reference>
<proteinExistence type="predicted"/>